<dbReference type="PANTHER" id="PTHR43750">
    <property type="entry name" value="UDP-GLUCOSE 6-DEHYDROGENASE TUAD"/>
    <property type="match status" value="1"/>
</dbReference>
<proteinExistence type="predicted"/>
<dbReference type="SUPFAM" id="SSF52413">
    <property type="entry name" value="UDP-glucose/GDP-mannose dehydrogenase C-terminal domain"/>
    <property type="match status" value="1"/>
</dbReference>
<evidence type="ECO:0000256" key="1">
    <source>
        <dbReference type="SAM" id="MobiDB-lite"/>
    </source>
</evidence>
<feature type="non-terminal residue" evidence="3">
    <location>
        <position position="1"/>
    </location>
</feature>
<dbReference type="SMART" id="SM00984">
    <property type="entry name" value="UDPG_MGDP_dh_C"/>
    <property type="match status" value="1"/>
</dbReference>
<dbReference type="InterPro" id="IPR036220">
    <property type="entry name" value="UDP-Glc/GDP-Man_DH_C_sf"/>
</dbReference>
<dbReference type="Proteomes" id="UP000523795">
    <property type="component" value="Unassembled WGS sequence"/>
</dbReference>
<dbReference type="Gene3D" id="3.40.50.720">
    <property type="entry name" value="NAD(P)-binding Rossmann-like Domain"/>
    <property type="match status" value="1"/>
</dbReference>
<dbReference type="InterPro" id="IPR014027">
    <property type="entry name" value="UDP-Glc/GDP-Man_DH_C"/>
</dbReference>
<gene>
    <name evidence="3" type="ORF">HER39_15200</name>
</gene>
<feature type="domain" description="UDP-glucose/GDP-mannose dehydrogenase C-terminal" evidence="2">
    <location>
        <begin position="1"/>
        <end position="85"/>
    </location>
</feature>
<keyword evidence="4" id="KW-1185">Reference proteome</keyword>
<protein>
    <submittedName>
        <fullName evidence="3">UDPglucose 6-dehydrogenase</fullName>
    </submittedName>
</protein>
<dbReference type="EMBL" id="JAAZSR010000338">
    <property type="protein sequence ID" value="NKX51886.1"/>
    <property type="molecule type" value="Genomic_DNA"/>
</dbReference>
<feature type="region of interest" description="Disordered" evidence="1">
    <location>
        <begin position="8"/>
        <end position="27"/>
    </location>
</feature>
<sequence>PALSVAKALQEQGARVRVHDPEAVENARAATPSLDYTDEVDKAFEGAELVVHLTEWPQYRQLDPGHMSTLVAQPRILDARNALDIDSWRAAGWTIRARGRPAR</sequence>
<evidence type="ECO:0000313" key="3">
    <source>
        <dbReference type="EMBL" id="NKX51886.1"/>
    </source>
</evidence>
<evidence type="ECO:0000313" key="4">
    <source>
        <dbReference type="Proteomes" id="UP000523795"/>
    </source>
</evidence>
<reference evidence="3 4" key="1">
    <citation type="submission" date="2020-04" db="EMBL/GenBank/DDBJ databases">
        <authorList>
            <person name="Liu S."/>
        </authorList>
    </citation>
    <scope>NUCLEOTIDE SEQUENCE [LARGE SCALE GENOMIC DNA]</scope>
    <source>
        <strain evidence="3 4">CGMCC 1.15091</strain>
    </source>
</reference>
<comment type="caution">
    <text evidence="3">The sequence shown here is derived from an EMBL/GenBank/DDBJ whole genome shotgun (WGS) entry which is preliminary data.</text>
</comment>
<dbReference type="PANTHER" id="PTHR43750:SF3">
    <property type="entry name" value="UDP-GLUCOSE 6-DEHYDROGENASE TUAD"/>
    <property type="match status" value="1"/>
</dbReference>
<organism evidence="3 4">
    <name type="scientific">Arthrobacter deserti</name>
    <dbReference type="NCBI Taxonomy" id="1742687"/>
    <lineage>
        <taxon>Bacteria</taxon>
        <taxon>Bacillati</taxon>
        <taxon>Actinomycetota</taxon>
        <taxon>Actinomycetes</taxon>
        <taxon>Micrococcales</taxon>
        <taxon>Micrococcaceae</taxon>
        <taxon>Arthrobacter</taxon>
    </lineage>
</organism>
<evidence type="ECO:0000259" key="2">
    <source>
        <dbReference type="SMART" id="SM00984"/>
    </source>
</evidence>
<name>A0ABX1JS50_9MICC</name>
<accession>A0ABX1JS50</accession>
<dbReference type="Pfam" id="PF03720">
    <property type="entry name" value="UDPG_MGDP_dh_C"/>
    <property type="match status" value="1"/>
</dbReference>